<organism evidence="2 3">
    <name type="scientific">Massilia violaceinigra</name>
    <dbReference type="NCBI Taxonomy" id="2045208"/>
    <lineage>
        <taxon>Bacteria</taxon>
        <taxon>Pseudomonadati</taxon>
        <taxon>Pseudomonadota</taxon>
        <taxon>Betaproteobacteria</taxon>
        <taxon>Burkholderiales</taxon>
        <taxon>Oxalobacteraceae</taxon>
        <taxon>Telluria group</taxon>
        <taxon>Massilia</taxon>
    </lineage>
</organism>
<dbReference type="Pfam" id="PF05656">
    <property type="entry name" value="DUF805"/>
    <property type="match status" value="1"/>
</dbReference>
<accession>A0A2D2DLQ8</accession>
<gene>
    <name evidence="2" type="ORF">CR152_16270</name>
</gene>
<keyword evidence="3" id="KW-1185">Reference proteome</keyword>
<feature type="transmembrane region" description="Helical" evidence="1">
    <location>
        <begin position="517"/>
        <end position="536"/>
    </location>
</feature>
<feature type="transmembrane region" description="Helical" evidence="1">
    <location>
        <begin position="479"/>
        <end position="497"/>
    </location>
</feature>
<dbReference type="Proteomes" id="UP000229897">
    <property type="component" value="Chromosome"/>
</dbReference>
<keyword evidence="1" id="KW-0812">Transmembrane</keyword>
<evidence type="ECO:0000313" key="2">
    <source>
        <dbReference type="EMBL" id="ATQ75913.1"/>
    </source>
</evidence>
<reference evidence="2" key="1">
    <citation type="submission" date="2017-10" db="EMBL/GenBank/DDBJ databases">
        <title>Massilia psychrophilum sp. nov., a novel purple-pigmented bacterium isolated from Tianshan glacier, Xinjiang Municipality, China.</title>
        <authorList>
            <person name="Wang H."/>
        </authorList>
    </citation>
    <scope>NUCLEOTIDE SEQUENCE [LARGE SCALE GENOMIC DNA]</scope>
    <source>
        <strain evidence="2">B2</strain>
    </source>
</reference>
<evidence type="ECO:0000256" key="1">
    <source>
        <dbReference type="SAM" id="Phobius"/>
    </source>
</evidence>
<feature type="transmembrane region" description="Helical" evidence="1">
    <location>
        <begin position="425"/>
        <end position="443"/>
    </location>
</feature>
<feature type="transmembrane region" description="Helical" evidence="1">
    <location>
        <begin position="455"/>
        <end position="473"/>
    </location>
</feature>
<dbReference type="GO" id="GO:0016020">
    <property type="term" value="C:membrane"/>
    <property type="evidence" value="ECO:0007669"/>
    <property type="project" value="InterPro"/>
</dbReference>
<dbReference type="KEGG" id="mass:CR152_16270"/>
<dbReference type="AlphaFoldDB" id="A0A2D2DLQ8"/>
<feature type="transmembrane region" description="Helical" evidence="1">
    <location>
        <begin position="398"/>
        <end position="419"/>
    </location>
</feature>
<dbReference type="EMBL" id="CP024608">
    <property type="protein sequence ID" value="ATQ75913.1"/>
    <property type="molecule type" value="Genomic_DNA"/>
</dbReference>
<sequence length="537" mass="55939">MVSETFEQVLSAAQADGSLNPAWKKLVNTRFFVPVRSASGSAASSAELHLTDAAGDGKRSILVAEVREQAEPQQGSVLTSLRGHDLVRMLQPGAGIRIALSDRVFEIASDRVEWLRKGIDASLAKAAAKASAAASAAAPAPTPAAAPVPVRAAEPVRAPAPVIPDKAAPARTSVRRPAAATLDVAALEPRSVVMPNIGLALFVPAAWGESSTPGGLRFQDKQSGTLLELTGSLRPNVSLTQWMSNRIGMVQQQMPCLTQDGVAVDINGEGWGERIEGKAAEFSGTFPGDKAPSRFLLACLRIEGTVVAITIRAPAAAFEQHRAVYQWLLGRVNIKPVAAELYSMAAASGGASINALEAGVYSVSAASMGGEAVAQREADGEPGMVGLSMKGRMGRLRAMAYSIPLFIATFVGGIAAALVGFSAGVAVYVVGGLVAIAILYLSIRLMVLRMHDVNLSGKWLIGLFAAMMLMGAFDKKEFMAVALALFSFGTMLVYCLVPGTDGENGYGDATGPDSTLVKVGAGLFILMYGVTLLGQLT</sequence>
<proteinExistence type="predicted"/>
<keyword evidence="1" id="KW-0472">Membrane</keyword>
<evidence type="ECO:0000313" key="3">
    <source>
        <dbReference type="Proteomes" id="UP000229897"/>
    </source>
</evidence>
<dbReference type="InterPro" id="IPR008523">
    <property type="entry name" value="DUF805"/>
</dbReference>
<keyword evidence="1" id="KW-1133">Transmembrane helix</keyword>
<name>A0A2D2DLQ8_9BURK</name>
<protein>
    <submittedName>
        <fullName evidence="2">Uncharacterized protein</fullName>
    </submittedName>
</protein>